<dbReference type="RefSeq" id="WP_149073988.1">
    <property type="nucleotide sequence ID" value="NZ_CP043329.1"/>
</dbReference>
<dbReference type="AlphaFoldDB" id="A0A5C0VGA6"/>
<protein>
    <submittedName>
        <fullName evidence="2">ATP-binding protein</fullName>
    </submittedName>
</protein>
<evidence type="ECO:0000313" key="3">
    <source>
        <dbReference type="Proteomes" id="UP000323653"/>
    </source>
</evidence>
<dbReference type="Pfam" id="PF12128">
    <property type="entry name" value="DUF3584"/>
    <property type="match status" value="1"/>
</dbReference>
<dbReference type="SUPFAM" id="SSF52540">
    <property type="entry name" value="P-loop containing nucleoside triphosphate hydrolases"/>
    <property type="match status" value="1"/>
</dbReference>
<dbReference type="InterPro" id="IPR021979">
    <property type="entry name" value="DUF3584"/>
</dbReference>
<gene>
    <name evidence="2" type="ORF">FYC62_03880</name>
</gene>
<dbReference type="EMBL" id="CP043329">
    <property type="protein sequence ID" value="QEK50903.1"/>
    <property type="molecule type" value="Genomic_DNA"/>
</dbReference>
<feature type="coiled-coil region" evidence="1">
    <location>
        <begin position="803"/>
        <end position="869"/>
    </location>
</feature>
<keyword evidence="1" id="KW-0175">Coiled coil</keyword>
<feature type="coiled-coil region" evidence="1">
    <location>
        <begin position="600"/>
        <end position="735"/>
    </location>
</feature>
<evidence type="ECO:0000313" key="2">
    <source>
        <dbReference type="EMBL" id="QEK50903.1"/>
    </source>
</evidence>
<keyword evidence="2" id="KW-0547">Nucleotide-binding</keyword>
<organism evidence="2 3">
    <name type="scientific">Pedobacter aquae</name>
    <dbReference type="NCBI Taxonomy" id="2605747"/>
    <lineage>
        <taxon>Bacteria</taxon>
        <taxon>Pseudomonadati</taxon>
        <taxon>Bacteroidota</taxon>
        <taxon>Sphingobacteriia</taxon>
        <taxon>Sphingobacteriales</taxon>
        <taxon>Sphingobacteriaceae</taxon>
        <taxon>Pedobacter</taxon>
    </lineage>
</organism>
<proteinExistence type="predicted"/>
<keyword evidence="3" id="KW-1185">Reference proteome</keyword>
<dbReference type="GO" id="GO:0005524">
    <property type="term" value="F:ATP binding"/>
    <property type="evidence" value="ECO:0007669"/>
    <property type="project" value="UniProtKB-KW"/>
</dbReference>
<accession>A0A5C0VGA6</accession>
<evidence type="ECO:0000256" key="1">
    <source>
        <dbReference type="SAM" id="Coils"/>
    </source>
</evidence>
<sequence>MKFLSKIIFINSADKSLKYAEVDLDGNVHFIGTQGVGKSTLLRAILFFYNADTQKLGIPREKKNYNEYYFPYLNSYIIYEVQTETGKFCVLSFKSQGRAAFRFIDSEYDKRFFIDKDGKAFETWDKTREALGKTDFTRIISNYEEYRNILYGNNKGLPNEFRKYALIESKQYQNIPRTIANVFLNAKLDAEFVKETIIKSLNEEEVKIDLTTYSQTHLKDFETNLNDIKKWTEGNIGNQAEKVTTTYSALRYLEQKKKDLAFQLGYSLNNVKEKHPKVQEQLNTEELKRERVSEKLKELDNVFDKKKGEIQRQIGVVSEKLKEISAKKKEYEALRIETILKRVANKPTLDLEKKNLSEEREILTSKFLEIQKRFEAQLNQLENQLKEFENNKQSEKNTVERNFTHFREDLNKQYELINDEIRKQHEEELKTANAKVKEKSNAITDNKIKLSEVKHKRFYETEIANCKTDISKMNSAITKAENEKEQADNKIKSIQKEWEFEEKSIKADINRKIERKTEEQVAFNKLIVAIDTKIENSKNSLYGWLNENIPNWDKTIGKIIDEENVLFQQGLNPKIVSDSNLNLYGISIDTSEINKSVKTVADLQNEQEDFKSKIEEIKQSIANLNAQSNDELEKLKRKFQPKIKEQKEIIQNCEYTKENCKTKLDELTIRQTEFEKKAKAEQKAEIDKIDAIISKLSEEKTKAEEEVQKIEFSITKTIEAKKKEKETKIKSEQEKVSIILNQLDEQTQVEKNNINKKVEAIKTNRKKELDTKGADTKRIDEIDLRLNAINSELSFIESNRDKVAEYNKDKRELFDKEDEFKNKETLLKKQLDTEADKHNQQKEKYIQELGKHKAEIEKLNQILSAYQNDLTTFENFTKTEIYQSVEQFVYSFNEVHSTEQNCNQLISEINTTDNTIIKRYVELQEAINKFTGNFQENNLFSFKVKFAERTEYFDFAEMLKEFVDEDKILEYKKRVEERFAHIIRQIGKETQSLIEKEGEISKIISEINKDFVARNFVGAIKSMELKTDKSANSIYQLLVEIKMFNDENTFDIGTPDLFSSNGQANKNERAISLLKQLIKEMNTSKEKEITLSDSFELLFKIVENNNDTGWVEKLTNVGSEGTDILVKAMINIMLLNVFKERASKKLKDDFRLHCMLDEIGKLHATNEKGILKFANDRNILLINASPNTYNATDYRHTYILRKDDKNVTMVNRLTSVKGNAKIETQANV</sequence>
<name>A0A5C0VGA6_9SPHI</name>
<dbReference type="Proteomes" id="UP000323653">
    <property type="component" value="Chromosome"/>
</dbReference>
<dbReference type="KEGG" id="pej:FYC62_03880"/>
<dbReference type="InterPro" id="IPR027417">
    <property type="entry name" value="P-loop_NTPase"/>
</dbReference>
<feature type="coiled-coil region" evidence="1">
    <location>
        <begin position="282"/>
        <end position="497"/>
    </location>
</feature>
<keyword evidence="2" id="KW-0067">ATP-binding</keyword>
<reference evidence="2 3" key="1">
    <citation type="submission" date="2019-08" db="EMBL/GenBank/DDBJ databases">
        <title>Pedobacter sp. nov., isolated from Han river, South Korea.</title>
        <authorList>
            <person name="Lee D.-H."/>
            <person name="Kim Y.-S."/>
            <person name="Hwang E.-M."/>
            <person name="Le Tran T.C."/>
            <person name="Cha C.-J."/>
        </authorList>
    </citation>
    <scope>NUCLEOTIDE SEQUENCE [LARGE SCALE GENOMIC DNA]</scope>
    <source>
        <strain evidence="2 3">CJ43</strain>
    </source>
</reference>